<evidence type="ECO:0000259" key="7">
    <source>
        <dbReference type="Pfam" id="PF07980"/>
    </source>
</evidence>
<dbReference type="eggNOG" id="COG2956">
    <property type="taxonomic scope" value="Bacteria"/>
</dbReference>
<evidence type="ECO:0000256" key="3">
    <source>
        <dbReference type="ARBA" id="ARBA00022729"/>
    </source>
</evidence>
<dbReference type="Proteomes" id="UP000070533">
    <property type="component" value="Unassembled WGS sequence"/>
</dbReference>
<reference evidence="10" key="1">
    <citation type="submission" date="2016-01" db="EMBL/GenBank/DDBJ databases">
        <authorList>
            <person name="Mitreva M."/>
            <person name="Pepin K.H."/>
            <person name="Mihindukulasuriya K.A."/>
            <person name="Fulton R."/>
            <person name="Fronick C."/>
            <person name="O'Laughlin M."/>
            <person name="Miner T."/>
            <person name="Herter B."/>
            <person name="Rosa B.A."/>
            <person name="Cordes M."/>
            <person name="Tomlinson C."/>
            <person name="Wollam A."/>
            <person name="Palsikar V.B."/>
            <person name="Mardis E.R."/>
            <person name="Wilson R.K."/>
        </authorList>
    </citation>
    <scope>NUCLEOTIDE SEQUENCE [LARGE SCALE GENOMIC DNA]</scope>
    <source>
        <strain evidence="10">MJR7716</strain>
    </source>
</reference>
<dbReference type="EMBL" id="LRQG01000092">
    <property type="protein sequence ID" value="KXA39513.1"/>
    <property type="molecule type" value="Genomic_DNA"/>
</dbReference>
<evidence type="ECO:0000256" key="2">
    <source>
        <dbReference type="ARBA" id="ARBA00006275"/>
    </source>
</evidence>
<evidence type="ECO:0000256" key="6">
    <source>
        <dbReference type="SAM" id="SignalP"/>
    </source>
</evidence>
<keyword evidence="5" id="KW-0998">Cell outer membrane</keyword>
<dbReference type="AlphaFoldDB" id="A0A133Q9L4"/>
<comment type="caution">
    <text evidence="9">The sequence shown here is derived from an EMBL/GenBank/DDBJ whole genome shotgun (WGS) entry which is preliminary data.</text>
</comment>
<organism evidence="9 10">
    <name type="scientific">Prevotella corporis</name>
    <dbReference type="NCBI Taxonomy" id="28128"/>
    <lineage>
        <taxon>Bacteria</taxon>
        <taxon>Pseudomonadati</taxon>
        <taxon>Bacteroidota</taxon>
        <taxon>Bacteroidia</taxon>
        <taxon>Bacteroidales</taxon>
        <taxon>Prevotellaceae</taxon>
        <taxon>Prevotella</taxon>
    </lineage>
</organism>
<gene>
    <name evidence="9" type="ORF">HMPREF3226_01349</name>
</gene>
<keyword evidence="4" id="KW-0472">Membrane</keyword>
<keyword evidence="3 6" id="KW-0732">Signal</keyword>
<feature type="domain" description="SusD-like N-terminal" evidence="8">
    <location>
        <begin position="69"/>
        <end position="245"/>
    </location>
</feature>
<comment type="similarity">
    <text evidence="2">Belongs to the SusD family.</text>
</comment>
<evidence type="ECO:0000313" key="9">
    <source>
        <dbReference type="EMBL" id="KXA39513.1"/>
    </source>
</evidence>
<feature type="chain" id="PRO_5007458715" evidence="6">
    <location>
        <begin position="29"/>
        <end position="510"/>
    </location>
</feature>
<dbReference type="Pfam" id="PF14322">
    <property type="entry name" value="SusD-like_3"/>
    <property type="match status" value="1"/>
</dbReference>
<dbReference type="InterPro" id="IPR033985">
    <property type="entry name" value="SusD-like_N"/>
</dbReference>
<keyword evidence="10" id="KW-1185">Reference proteome</keyword>
<dbReference type="SUPFAM" id="SSF48452">
    <property type="entry name" value="TPR-like"/>
    <property type="match status" value="1"/>
</dbReference>
<dbReference type="InterPro" id="IPR012944">
    <property type="entry name" value="SusD_RagB_dom"/>
</dbReference>
<dbReference type="GO" id="GO:0009279">
    <property type="term" value="C:cell outer membrane"/>
    <property type="evidence" value="ECO:0007669"/>
    <property type="project" value="UniProtKB-SubCell"/>
</dbReference>
<accession>A0A133Q9L4</accession>
<feature type="signal peptide" evidence="6">
    <location>
        <begin position="1"/>
        <end position="28"/>
    </location>
</feature>
<protein>
    <submittedName>
        <fullName evidence="9">SusD family protein</fullName>
    </submittedName>
</protein>
<evidence type="ECO:0000259" key="8">
    <source>
        <dbReference type="Pfam" id="PF14322"/>
    </source>
</evidence>
<dbReference type="InterPro" id="IPR011990">
    <property type="entry name" value="TPR-like_helical_dom_sf"/>
</dbReference>
<evidence type="ECO:0000256" key="1">
    <source>
        <dbReference type="ARBA" id="ARBA00004442"/>
    </source>
</evidence>
<dbReference type="Gene3D" id="1.25.40.390">
    <property type="match status" value="1"/>
</dbReference>
<feature type="domain" description="RagB/SusD" evidence="7">
    <location>
        <begin position="347"/>
        <end position="510"/>
    </location>
</feature>
<dbReference type="PROSITE" id="PS51257">
    <property type="entry name" value="PROKAR_LIPOPROTEIN"/>
    <property type="match status" value="1"/>
</dbReference>
<evidence type="ECO:0000256" key="5">
    <source>
        <dbReference type="ARBA" id="ARBA00023237"/>
    </source>
</evidence>
<comment type="subcellular location">
    <subcellularLocation>
        <location evidence="1">Cell outer membrane</location>
    </subcellularLocation>
</comment>
<name>A0A133Q9L4_9BACT</name>
<proteinExistence type="inferred from homology"/>
<dbReference type="STRING" id="28128.HMPREF3226_01349"/>
<dbReference type="PATRIC" id="fig|28128.5.peg.1372"/>
<dbReference type="Pfam" id="PF07980">
    <property type="entry name" value="SusD_RagB"/>
    <property type="match status" value="1"/>
</dbReference>
<evidence type="ECO:0000313" key="10">
    <source>
        <dbReference type="Proteomes" id="UP000070533"/>
    </source>
</evidence>
<evidence type="ECO:0000256" key="4">
    <source>
        <dbReference type="ARBA" id="ARBA00023136"/>
    </source>
</evidence>
<sequence length="510" mass="57753">MKITTMKKKILFSIMLLCAGMFTSCSMDKEPYGALNEKTAIQSMQDIGRLRLGIYTALRGLTSGGWIYYQDLQMDEFHGLISNGNRNGQVSAGQILASNDDIEGFFASSYSEIGNANYIMQKVEDVSKIEGLTEADKVTLKKYDSEAHFLRAYCYFFLAEHFCQPYAENSKALGLPIVTKFNPTGDVASYPARSSMDETYKLIEEDLKIAYDGLKAYEQVNADQVKPMAVELSSYAVAALQARVALYKGDYPTALAKSKEIISSGKYKLTKPENVKSLWTEDNSTEIIFRPFRSKDELGSSTAVPYISGDNKSSADYIPTYEVLTRYGEGDVRFDAYFEQWKLDIEGAKYDAYVLNKYPGNKNLWTTTKNNYVNMSKPFRLGEIFLIAAEAAAKTGNEAEANHYLNSIRYSRIKNYDLTSSVGETLLNYIYEERAKELFGEGFRFYDLKRLHRGFKRYASHEENSKLDGVVVNNTKSVTYAIDDYRYTWPIPKAELDANPQLRSQQNPGY</sequence>